<keyword evidence="14" id="KW-0326">Glycosidase</keyword>
<dbReference type="Pfam" id="PF00730">
    <property type="entry name" value="HhH-GPD"/>
    <property type="match status" value="1"/>
</dbReference>
<dbReference type="InterPro" id="IPR005760">
    <property type="entry name" value="A/G_AdeGlyc_MutY"/>
</dbReference>
<keyword evidence="11" id="KW-0408">Iron</keyword>
<keyword evidence="9" id="KW-0227">DNA damage</keyword>
<evidence type="ECO:0000256" key="9">
    <source>
        <dbReference type="ARBA" id="ARBA00022763"/>
    </source>
</evidence>
<dbReference type="PANTHER" id="PTHR42944">
    <property type="entry name" value="ADENINE DNA GLYCOSYLASE"/>
    <property type="match status" value="1"/>
</dbReference>
<dbReference type="EC" id="3.2.2.31" evidence="5"/>
<comment type="similarity">
    <text evidence="4">Belongs to the Nth/MutY family.</text>
</comment>
<evidence type="ECO:0000313" key="17">
    <source>
        <dbReference type="EMBL" id="MDM4018003.1"/>
    </source>
</evidence>
<dbReference type="SMART" id="SM00525">
    <property type="entry name" value="FES"/>
    <property type="match status" value="1"/>
</dbReference>
<keyword evidence="7" id="KW-0004">4Fe-4S</keyword>
<dbReference type="InterPro" id="IPR011257">
    <property type="entry name" value="DNA_glycosylase"/>
</dbReference>
<dbReference type="Pfam" id="PF00633">
    <property type="entry name" value="HHH"/>
    <property type="match status" value="1"/>
</dbReference>
<evidence type="ECO:0000256" key="8">
    <source>
        <dbReference type="ARBA" id="ARBA00022723"/>
    </source>
</evidence>
<dbReference type="EMBL" id="JASZZN010000018">
    <property type="protein sequence ID" value="MDM4018003.1"/>
    <property type="molecule type" value="Genomic_DNA"/>
</dbReference>
<evidence type="ECO:0000256" key="3">
    <source>
        <dbReference type="ARBA" id="ARBA00002933"/>
    </source>
</evidence>
<evidence type="ECO:0000259" key="16">
    <source>
        <dbReference type="SMART" id="SM00478"/>
    </source>
</evidence>
<comment type="catalytic activity">
    <reaction evidence="1">
        <text>Hydrolyzes free adenine bases from 7,8-dihydro-8-oxoguanine:adenine mismatched double-stranded DNA, leaving an apurinic site.</text>
        <dbReference type="EC" id="3.2.2.31"/>
    </reaction>
</comment>
<protein>
    <recommendedName>
        <fullName evidence="6">Adenine DNA glycosylase</fullName>
        <ecNumber evidence="5">3.2.2.31</ecNumber>
    </recommendedName>
</protein>
<dbReference type="InterPro" id="IPR015797">
    <property type="entry name" value="NUDIX_hydrolase-like_dom_sf"/>
</dbReference>
<evidence type="ECO:0000256" key="6">
    <source>
        <dbReference type="ARBA" id="ARBA00022023"/>
    </source>
</evidence>
<evidence type="ECO:0000256" key="5">
    <source>
        <dbReference type="ARBA" id="ARBA00012045"/>
    </source>
</evidence>
<evidence type="ECO:0000256" key="7">
    <source>
        <dbReference type="ARBA" id="ARBA00022485"/>
    </source>
</evidence>
<proteinExistence type="inferred from homology"/>
<evidence type="ECO:0000256" key="2">
    <source>
        <dbReference type="ARBA" id="ARBA00001966"/>
    </source>
</evidence>
<evidence type="ECO:0000256" key="11">
    <source>
        <dbReference type="ARBA" id="ARBA00023004"/>
    </source>
</evidence>
<dbReference type="InterPro" id="IPR044298">
    <property type="entry name" value="MIG/MutY"/>
</dbReference>
<dbReference type="Proteomes" id="UP001239462">
    <property type="component" value="Unassembled WGS sequence"/>
</dbReference>
<gene>
    <name evidence="17" type="primary">mutY</name>
    <name evidence="17" type="ORF">QTN89_21325</name>
</gene>
<dbReference type="InterPro" id="IPR004036">
    <property type="entry name" value="Endonuclease-III-like_CS2"/>
</dbReference>
<dbReference type="SUPFAM" id="SSF48150">
    <property type="entry name" value="DNA-glycosylase"/>
    <property type="match status" value="1"/>
</dbReference>
<evidence type="ECO:0000256" key="14">
    <source>
        <dbReference type="ARBA" id="ARBA00023295"/>
    </source>
</evidence>
<name>A0ABT7PNF1_9BACT</name>
<dbReference type="NCBIfam" id="TIGR01084">
    <property type="entry name" value="mutY"/>
    <property type="match status" value="1"/>
</dbReference>
<dbReference type="InterPro" id="IPR003651">
    <property type="entry name" value="Endonuclease3_FeS-loop_motif"/>
</dbReference>
<evidence type="ECO:0000256" key="1">
    <source>
        <dbReference type="ARBA" id="ARBA00000843"/>
    </source>
</evidence>
<dbReference type="InterPro" id="IPR029119">
    <property type="entry name" value="MutY_C"/>
</dbReference>
<dbReference type="SUPFAM" id="SSF55811">
    <property type="entry name" value="Nudix"/>
    <property type="match status" value="1"/>
</dbReference>
<comment type="function">
    <text evidence="3">Adenine glycosylase active on G-A mispairs. MutY also corrects error-prone DNA synthesis past GO lesions which are due to the oxidatively damaged form of guanine: 7,8-dihydro-8-oxoguanine (8-oxo-dGTP).</text>
</comment>
<comment type="caution">
    <text evidence="17">The sequence shown here is derived from an EMBL/GenBank/DDBJ whole genome shotgun (WGS) entry which is preliminary data.</text>
</comment>
<reference evidence="17 18" key="1">
    <citation type="submission" date="2023-06" db="EMBL/GenBank/DDBJ databases">
        <title>Roseiconus lacunae JC819 isolated from Gulf of Mannar region, Tamil Nadu.</title>
        <authorList>
            <person name="Pk S."/>
            <person name="Ch S."/>
            <person name="Ch V.R."/>
        </authorList>
    </citation>
    <scope>NUCLEOTIDE SEQUENCE [LARGE SCALE GENOMIC DNA]</scope>
    <source>
        <strain evidence="17 18">JC819</strain>
    </source>
</reference>
<evidence type="ECO:0000256" key="10">
    <source>
        <dbReference type="ARBA" id="ARBA00022801"/>
    </source>
</evidence>
<dbReference type="Pfam" id="PF10576">
    <property type="entry name" value="EndIII_4Fe-2S"/>
    <property type="match status" value="1"/>
</dbReference>
<dbReference type="InterPro" id="IPR023170">
    <property type="entry name" value="HhH_base_excis_C"/>
</dbReference>
<dbReference type="InterPro" id="IPR004035">
    <property type="entry name" value="Endouclease-III_FeS-bd_BS"/>
</dbReference>
<dbReference type="RefSeq" id="WP_289165624.1">
    <property type="nucleotide sequence ID" value="NZ_JASZZN010000018.1"/>
</dbReference>
<evidence type="ECO:0000256" key="4">
    <source>
        <dbReference type="ARBA" id="ARBA00008343"/>
    </source>
</evidence>
<dbReference type="PROSITE" id="PS00764">
    <property type="entry name" value="ENDONUCLEASE_III_1"/>
    <property type="match status" value="1"/>
</dbReference>
<organism evidence="17 18">
    <name type="scientific">Roseiconus lacunae</name>
    <dbReference type="NCBI Taxonomy" id="2605694"/>
    <lineage>
        <taxon>Bacteria</taxon>
        <taxon>Pseudomonadati</taxon>
        <taxon>Planctomycetota</taxon>
        <taxon>Planctomycetia</taxon>
        <taxon>Pirellulales</taxon>
        <taxon>Pirellulaceae</taxon>
        <taxon>Roseiconus</taxon>
    </lineage>
</organism>
<dbReference type="SMART" id="SM00478">
    <property type="entry name" value="ENDO3c"/>
    <property type="match status" value="1"/>
</dbReference>
<dbReference type="Gene3D" id="1.10.1670.10">
    <property type="entry name" value="Helix-hairpin-Helix base-excision DNA repair enzymes (C-terminal)"/>
    <property type="match status" value="1"/>
</dbReference>
<keyword evidence="18" id="KW-1185">Reference proteome</keyword>
<dbReference type="InterPro" id="IPR003265">
    <property type="entry name" value="HhH-GPD_domain"/>
</dbReference>
<feature type="domain" description="HhH-GPD" evidence="16">
    <location>
        <begin position="75"/>
        <end position="226"/>
    </location>
</feature>
<keyword evidence="12" id="KW-0411">Iron-sulfur</keyword>
<dbReference type="InterPro" id="IPR000445">
    <property type="entry name" value="HhH_motif"/>
</dbReference>
<keyword evidence="13" id="KW-0234">DNA repair</keyword>
<sequence>MTDAVRRNQKRKPQQTTVQKAQAESQDVPHDSRCQASSWRRDVRRRLFAWFEDHARVLPWRSEPTPYRVWVSEIMLQQTQVATVLPYYERWMRQYPTVVDLANADEADLMRIWEGLGYYRRVRSMHAAAKRVVQEHEGKFPTDFDAVLALPGIGRYTAGAILSIACDQRLPILEGNTQRVFSRWAAMSLTPTETKANKWLWQFSEQLLPQHECGTFNQAAMEIGALVCTPKNPKCDECPIRQLCCTAAAGLQESIPGKITRVKYEDRMEFALVLSRKARGQECQEYLVRQLPNDARWAGLWDFPRPTEVETKTVDAAARWLEGELGTPVRVGARLKTIRHAVTKFRIQLHVHSASVNSKQTRSKLRDPLWRWVRQDDLANLPMSVTGRKIVHLLAQSEQSFLPLE</sequence>
<dbReference type="Gene3D" id="3.90.79.10">
    <property type="entry name" value="Nucleoside Triphosphate Pyrophosphohydrolase"/>
    <property type="match status" value="1"/>
</dbReference>
<dbReference type="Gene3D" id="1.10.340.30">
    <property type="entry name" value="Hypothetical protein, domain 2"/>
    <property type="match status" value="1"/>
</dbReference>
<keyword evidence="8" id="KW-0479">Metal-binding</keyword>
<evidence type="ECO:0000256" key="15">
    <source>
        <dbReference type="SAM" id="MobiDB-lite"/>
    </source>
</evidence>
<dbReference type="PANTHER" id="PTHR42944:SF1">
    <property type="entry name" value="ADENINE DNA GLYCOSYLASE"/>
    <property type="match status" value="1"/>
</dbReference>
<dbReference type="PROSITE" id="PS01155">
    <property type="entry name" value="ENDONUCLEASE_III_2"/>
    <property type="match status" value="1"/>
</dbReference>
<feature type="region of interest" description="Disordered" evidence="15">
    <location>
        <begin position="1"/>
        <end position="35"/>
    </location>
</feature>
<evidence type="ECO:0000256" key="13">
    <source>
        <dbReference type="ARBA" id="ARBA00023204"/>
    </source>
</evidence>
<evidence type="ECO:0000313" key="18">
    <source>
        <dbReference type="Proteomes" id="UP001239462"/>
    </source>
</evidence>
<dbReference type="Pfam" id="PF14815">
    <property type="entry name" value="NUDIX_4"/>
    <property type="match status" value="1"/>
</dbReference>
<keyword evidence="10" id="KW-0378">Hydrolase</keyword>
<evidence type="ECO:0000256" key="12">
    <source>
        <dbReference type="ARBA" id="ARBA00023014"/>
    </source>
</evidence>
<accession>A0ABT7PNF1</accession>
<comment type="cofactor">
    <cofactor evidence="2">
        <name>[4Fe-4S] cluster</name>
        <dbReference type="ChEBI" id="CHEBI:49883"/>
    </cofactor>
</comment>
<feature type="compositionally biased region" description="Polar residues" evidence="15">
    <location>
        <begin position="14"/>
        <end position="25"/>
    </location>
</feature>
<dbReference type="CDD" id="cd00056">
    <property type="entry name" value="ENDO3c"/>
    <property type="match status" value="1"/>
</dbReference>